<feature type="region of interest" description="Disordered" evidence="1">
    <location>
        <begin position="659"/>
        <end position="778"/>
    </location>
</feature>
<dbReference type="InterPro" id="IPR029063">
    <property type="entry name" value="SAM-dependent_MTases_sf"/>
</dbReference>
<accession>A0A3E2HN89</accession>
<organism evidence="2 3">
    <name type="scientific">Scytalidium lignicola</name>
    <name type="common">Hyphomycete</name>
    <dbReference type="NCBI Taxonomy" id="5539"/>
    <lineage>
        <taxon>Eukaryota</taxon>
        <taxon>Fungi</taxon>
        <taxon>Dikarya</taxon>
        <taxon>Ascomycota</taxon>
        <taxon>Pezizomycotina</taxon>
        <taxon>Leotiomycetes</taxon>
        <taxon>Leotiomycetes incertae sedis</taxon>
        <taxon>Scytalidium</taxon>
    </lineage>
</organism>
<dbReference type="InterPro" id="IPR019410">
    <property type="entry name" value="Methyltransf_16"/>
</dbReference>
<dbReference type="PANTHER" id="PTHR14614">
    <property type="entry name" value="HEPATOCELLULAR CARCINOMA-ASSOCIATED ANTIGEN"/>
    <property type="match status" value="1"/>
</dbReference>
<dbReference type="SUPFAM" id="SSF53335">
    <property type="entry name" value="S-adenosyl-L-methionine-dependent methyltransferases"/>
    <property type="match status" value="1"/>
</dbReference>
<dbReference type="GO" id="GO:0005829">
    <property type="term" value="C:cytosol"/>
    <property type="evidence" value="ECO:0007669"/>
    <property type="project" value="TreeGrafter"/>
</dbReference>
<comment type="caution">
    <text evidence="2">The sequence shown here is derived from an EMBL/GenBank/DDBJ whole genome shotgun (WGS) entry which is preliminary data.</text>
</comment>
<dbReference type="PANTHER" id="PTHR14614:SF156">
    <property type="entry name" value="PROTEIN-LYSINE N-METHYLTRANSFERASE EFM2"/>
    <property type="match status" value="1"/>
</dbReference>
<reference evidence="2 3" key="1">
    <citation type="submission" date="2018-05" db="EMBL/GenBank/DDBJ databases">
        <title>Draft genome sequence of Scytalidium lignicola DSM 105466, a ubiquitous saprotrophic fungus.</title>
        <authorList>
            <person name="Buettner E."/>
            <person name="Gebauer A.M."/>
            <person name="Hofrichter M."/>
            <person name="Liers C."/>
            <person name="Kellner H."/>
        </authorList>
    </citation>
    <scope>NUCLEOTIDE SEQUENCE [LARGE SCALE GENOMIC DNA]</scope>
    <source>
        <strain evidence="2 3">DSM 105466</strain>
    </source>
</reference>
<dbReference type="AlphaFoldDB" id="A0A3E2HN89"/>
<dbReference type="STRING" id="5539.A0A3E2HN89"/>
<gene>
    <name evidence="2" type="ORF">B7463_g1564</name>
</gene>
<sequence>MPSSITKFDVFDLPKLRQKPSYSQLYQVIDSLAIQPRSWDGSADSHAETSQDTEAISRYLTAIIGSDLDWLSNGSTPEDEVAVQRDTLLELASKRLAERCGRTAMPEMSRIWTIPATSTCPELKFDINEPALTGDNLGFKTWGTAFSLTKRLEWLGEQYLSHLLQSDKSSNVLEIGSGTGLVGIGAAAIWKCHVVVTDLPEILSNLQFNVKKNVGIVCQQGGSLDCEALDWMNPPETLAGSKCGKFEIILASDPIYDEEHPELVANMITRYQLRDPNSRAIVAVPLRDKATVKMAQKLVHHMNESGHELLHEGQERYYDDWEEKGEPVTVTFCKSLNLHDIMVGIPKYTDEQIRFILYHRANGMSFDDIVEQCKVRWPKHALEWRYSGVYYVWNTYKAGYPQYQAIAAAGRGTSRRRQNFTNNYVLDANNDLALANVPVQRGSNASPRMESHRAHVSPLDKRSYPQHLNIGSVASPESRGLVVDVSSMDRSGSNMSQASRPLTAGLHIRSPVNCMRAVPYPRSYANQDQKGSLIQHGQDSYISPIASIQEHPDSQYAPRPQNYNLFLPQVTQDDYSTIDPRLLTLPSAQGQTPSRKHTVTELVNIANKLRENARIHESITENNSKSPACINPFVNTLDPTLSAPHPLNALIQNASSSFHSLGNMAPRKRKARRQNQPKPPLTDAGQIPGSTSNPTDDTLQPPIYPSPCSDKGKRRAISPTLGLTHVSKRQNSSSNTPYSAAQPTSAPYINVKTRNPSDLQNFDTAGYPAESSKSAQHTNDPGVVFQIQQQDLSKSLLTSTTSSPPKNISPLQLTASSSISNELLNKTGALPESEQQPISSASAPEIFGDAWYERELERLREEIDPSTWPNERFEEDLGRLQQDGVFGPGDLNYMDFLEGAASIPKIPPLINSNNILSPSGDNATSSTVPQNEVNDESNDFSYEDSMEWLNDWHGPPSIPLALFPGETTSMSALDSAVHPNYVALNTAENMTESATAKEILDSASWDAEVQHLREQGALNEWATTPDGLLTLPRTIYSYQEEMDRWWEENPDLAALFNDSDDPVQWDYAPSTAVVVVAGRAPSAANWDYTTSTETAECIPSSGNQQVIDEEWLNAERELADLEKLEQQGAFDISIPERLQREMDEIAPLDYTPNIGNFTENTDDDLEPN</sequence>
<feature type="region of interest" description="Disordered" evidence="1">
    <location>
        <begin position="1149"/>
        <end position="1168"/>
    </location>
</feature>
<dbReference type="Pfam" id="PF10294">
    <property type="entry name" value="Methyltransf_16"/>
    <property type="match status" value="1"/>
</dbReference>
<keyword evidence="3" id="KW-1185">Reference proteome</keyword>
<dbReference type="Gene3D" id="3.40.50.150">
    <property type="entry name" value="Vaccinia Virus protein VP39"/>
    <property type="match status" value="1"/>
</dbReference>
<feature type="compositionally biased region" description="Polar residues" evidence="1">
    <location>
        <begin position="688"/>
        <end position="698"/>
    </location>
</feature>
<protein>
    <submittedName>
        <fullName evidence="2">Uncharacterized protein</fullName>
    </submittedName>
</protein>
<evidence type="ECO:0000256" key="1">
    <source>
        <dbReference type="SAM" id="MobiDB-lite"/>
    </source>
</evidence>
<dbReference type="EMBL" id="NCSJ02000016">
    <property type="protein sequence ID" value="RFU34818.1"/>
    <property type="molecule type" value="Genomic_DNA"/>
</dbReference>
<dbReference type="OrthoDB" id="433955at2759"/>
<feature type="non-terminal residue" evidence="2">
    <location>
        <position position="1168"/>
    </location>
</feature>
<proteinExistence type="predicted"/>
<dbReference type="Proteomes" id="UP000258309">
    <property type="component" value="Unassembled WGS sequence"/>
</dbReference>
<dbReference type="GO" id="GO:0008757">
    <property type="term" value="F:S-adenosylmethionine-dependent methyltransferase activity"/>
    <property type="evidence" value="ECO:0007669"/>
    <property type="project" value="UniProtKB-ARBA"/>
</dbReference>
<evidence type="ECO:0000313" key="3">
    <source>
        <dbReference type="Proteomes" id="UP000258309"/>
    </source>
</evidence>
<feature type="non-terminal residue" evidence="2">
    <location>
        <position position="1"/>
    </location>
</feature>
<feature type="compositionally biased region" description="Basic residues" evidence="1">
    <location>
        <begin position="666"/>
        <end position="675"/>
    </location>
</feature>
<evidence type="ECO:0000313" key="2">
    <source>
        <dbReference type="EMBL" id="RFU34818.1"/>
    </source>
</evidence>
<feature type="compositionally biased region" description="Polar residues" evidence="1">
    <location>
        <begin position="729"/>
        <end position="763"/>
    </location>
</feature>
<name>A0A3E2HN89_SCYLI</name>